<dbReference type="InterPro" id="IPR016979">
    <property type="entry name" value="DUF2129"/>
</dbReference>
<name>A0A4Q9DUD6_9BACL</name>
<proteinExistence type="predicted"/>
<dbReference type="EMBL" id="SIRE01000010">
    <property type="protein sequence ID" value="TBL78317.1"/>
    <property type="molecule type" value="Genomic_DNA"/>
</dbReference>
<comment type="caution">
    <text evidence="2">The sequence shown here is derived from an EMBL/GenBank/DDBJ whole genome shotgun (WGS) entry which is preliminary data.</text>
</comment>
<gene>
    <name evidence="2" type="ORF">EYB31_15755</name>
</gene>
<dbReference type="PIRSF" id="PIRSF031653">
    <property type="entry name" value="UCP031653"/>
    <property type="match status" value="1"/>
</dbReference>
<accession>A0A4Q9DUD6</accession>
<dbReference type="OrthoDB" id="2990788at2"/>
<sequence>MLTQRSGLIVWVNDLKAAGKQLERFGSIHYLSKKMHYVVIYLNADRVDETMKQISRLHFVKKVEKSFRNEIKTEYTSNVPDKTRFYSL</sequence>
<organism evidence="2 3">
    <name type="scientific">Paenibacillus thalictri</name>
    <dbReference type="NCBI Taxonomy" id="2527873"/>
    <lineage>
        <taxon>Bacteria</taxon>
        <taxon>Bacillati</taxon>
        <taxon>Bacillota</taxon>
        <taxon>Bacilli</taxon>
        <taxon>Bacillales</taxon>
        <taxon>Paenibacillaceae</taxon>
        <taxon>Paenibacillus</taxon>
    </lineage>
</organism>
<evidence type="ECO:0000313" key="3">
    <source>
        <dbReference type="Proteomes" id="UP000293142"/>
    </source>
</evidence>
<evidence type="ECO:0000256" key="1">
    <source>
        <dbReference type="ARBA" id="ARBA00022490"/>
    </source>
</evidence>
<dbReference type="Proteomes" id="UP000293142">
    <property type="component" value="Unassembled WGS sequence"/>
</dbReference>
<protein>
    <submittedName>
        <fullName evidence="2">DUF2129 domain-containing protein</fullName>
    </submittedName>
</protein>
<dbReference type="RefSeq" id="WP_131014301.1">
    <property type="nucleotide sequence ID" value="NZ_SIRE01000010.1"/>
</dbReference>
<evidence type="ECO:0000313" key="2">
    <source>
        <dbReference type="EMBL" id="TBL78317.1"/>
    </source>
</evidence>
<keyword evidence="3" id="KW-1185">Reference proteome</keyword>
<dbReference type="AlphaFoldDB" id="A0A4Q9DUD6"/>
<reference evidence="2 3" key="1">
    <citation type="submission" date="2019-02" db="EMBL/GenBank/DDBJ databases">
        <title>Paenibacillus sp. nov., isolated from surface-sterilized tissue of Thalictrum simplex L.</title>
        <authorList>
            <person name="Tuo L."/>
        </authorList>
    </citation>
    <scope>NUCLEOTIDE SEQUENCE [LARGE SCALE GENOMIC DNA]</scope>
    <source>
        <strain evidence="2 3">N2SHLJ1</strain>
    </source>
</reference>
<keyword evidence="1" id="KW-0963">Cytoplasm</keyword>
<dbReference type="Pfam" id="PF09902">
    <property type="entry name" value="DUF2129"/>
    <property type="match status" value="1"/>
</dbReference>